<dbReference type="STRING" id="887144.BJF91_00350"/>
<keyword evidence="5" id="KW-1185">Reference proteome</keyword>
<dbReference type="PANTHER" id="PTHR30336:SF4">
    <property type="entry name" value="ENVELOPE BIOGENESIS FACTOR ELYC"/>
    <property type="match status" value="1"/>
</dbReference>
<evidence type="ECO:0000259" key="3">
    <source>
        <dbReference type="Pfam" id="PF02698"/>
    </source>
</evidence>
<accession>A0A1Q9A1Y0</accession>
<dbReference type="PANTHER" id="PTHR30336">
    <property type="entry name" value="INNER MEMBRANE PROTEIN, PROBABLE PERMEASE"/>
    <property type="match status" value="1"/>
</dbReference>
<evidence type="ECO:0000256" key="2">
    <source>
        <dbReference type="SAM" id="Phobius"/>
    </source>
</evidence>
<proteinExistence type="predicted"/>
<dbReference type="RefSeq" id="WP_083943366.1">
    <property type="nucleotide sequence ID" value="NZ_JACIED010000004.1"/>
</dbReference>
<dbReference type="GO" id="GO:0000270">
    <property type="term" value="P:peptidoglycan metabolic process"/>
    <property type="evidence" value="ECO:0007669"/>
    <property type="project" value="TreeGrafter"/>
</dbReference>
<dbReference type="AlphaFoldDB" id="A0A1Q9A1Y0"/>
<dbReference type="GO" id="GO:0005886">
    <property type="term" value="C:plasma membrane"/>
    <property type="evidence" value="ECO:0007669"/>
    <property type="project" value="TreeGrafter"/>
</dbReference>
<dbReference type="CDD" id="cd06259">
    <property type="entry name" value="YdcF-like"/>
    <property type="match status" value="1"/>
</dbReference>
<protein>
    <recommendedName>
        <fullName evidence="3">DUF218 domain-containing protein</fullName>
    </recommendedName>
</protein>
<dbReference type="Proteomes" id="UP000185598">
    <property type="component" value="Unassembled WGS sequence"/>
</dbReference>
<feature type="transmembrane region" description="Helical" evidence="2">
    <location>
        <begin position="42"/>
        <end position="62"/>
    </location>
</feature>
<organism evidence="4 5">
    <name type="scientific">Allorhizobium taibaishanense</name>
    <dbReference type="NCBI Taxonomy" id="887144"/>
    <lineage>
        <taxon>Bacteria</taxon>
        <taxon>Pseudomonadati</taxon>
        <taxon>Pseudomonadota</taxon>
        <taxon>Alphaproteobacteria</taxon>
        <taxon>Hyphomicrobiales</taxon>
        <taxon>Rhizobiaceae</taxon>
        <taxon>Rhizobium/Agrobacterium group</taxon>
        <taxon>Allorhizobium</taxon>
    </lineage>
</organism>
<gene>
    <name evidence="4" type="ORF">BJF91_00350</name>
</gene>
<sequence length="246" mass="27307">MRQPDPDRDQGTRDSGQPDARLGTRNGRLFHRSGPLRRLLRYGGYGMLLVIACLVAGFLHFADTVTAMMPPDDPKADAIVVLTGGYQRIDQAVDLLRKGSGKRLLISGVHPSTTSSAIRKMTQGSSDLFACCVDMGYRAIDTIGNANETAQWIHDKGFSSVLVVTSNYHMQRSLMELRRTDKQTEFIPYPVVTADLRTKAWYADPNALRTLLFEYAKILIAYGRDLIGYDNWQGLRTPGIAPPQSS</sequence>
<dbReference type="OrthoDB" id="9812311at2"/>
<dbReference type="GO" id="GO:0043164">
    <property type="term" value="P:Gram-negative-bacterium-type cell wall biogenesis"/>
    <property type="evidence" value="ECO:0007669"/>
    <property type="project" value="TreeGrafter"/>
</dbReference>
<keyword evidence="2" id="KW-1133">Transmembrane helix</keyword>
<comment type="caution">
    <text evidence="4">The sequence shown here is derived from an EMBL/GenBank/DDBJ whole genome shotgun (WGS) entry which is preliminary data.</text>
</comment>
<dbReference type="EMBL" id="MKIN01000023">
    <property type="protein sequence ID" value="OLP48455.1"/>
    <property type="molecule type" value="Genomic_DNA"/>
</dbReference>
<evidence type="ECO:0000256" key="1">
    <source>
        <dbReference type="SAM" id="MobiDB-lite"/>
    </source>
</evidence>
<reference evidence="4 5" key="1">
    <citation type="submission" date="2016-09" db="EMBL/GenBank/DDBJ databases">
        <title>Rhizobium oryziradicis sp. nov., isolated from the root of rice.</title>
        <authorList>
            <person name="Zhao J."/>
            <person name="Zhang X."/>
        </authorList>
    </citation>
    <scope>NUCLEOTIDE SEQUENCE [LARGE SCALE GENOMIC DNA]</scope>
    <source>
        <strain evidence="4 5">14971</strain>
    </source>
</reference>
<dbReference type="Pfam" id="PF02698">
    <property type="entry name" value="DUF218"/>
    <property type="match status" value="1"/>
</dbReference>
<feature type="region of interest" description="Disordered" evidence="1">
    <location>
        <begin position="1"/>
        <end position="28"/>
    </location>
</feature>
<keyword evidence="2" id="KW-0812">Transmembrane</keyword>
<feature type="compositionally biased region" description="Basic and acidic residues" evidence="1">
    <location>
        <begin position="1"/>
        <end position="12"/>
    </location>
</feature>
<evidence type="ECO:0000313" key="4">
    <source>
        <dbReference type="EMBL" id="OLP48455.1"/>
    </source>
</evidence>
<dbReference type="InterPro" id="IPR003848">
    <property type="entry name" value="DUF218"/>
</dbReference>
<evidence type="ECO:0000313" key="5">
    <source>
        <dbReference type="Proteomes" id="UP000185598"/>
    </source>
</evidence>
<name>A0A1Q9A1Y0_9HYPH</name>
<keyword evidence="2" id="KW-0472">Membrane</keyword>
<dbReference type="InterPro" id="IPR051599">
    <property type="entry name" value="Cell_Envelope_Assoc"/>
</dbReference>
<feature type="domain" description="DUF218" evidence="3">
    <location>
        <begin position="77"/>
        <end position="203"/>
    </location>
</feature>